<feature type="transmembrane region" description="Helical" evidence="1">
    <location>
        <begin position="119"/>
        <end position="139"/>
    </location>
</feature>
<dbReference type="AlphaFoldDB" id="A0A3Q9BNL0"/>
<accession>A0A3Q9BNL0</accession>
<keyword evidence="1" id="KW-0812">Transmembrane</keyword>
<keyword evidence="1" id="KW-0472">Membrane</keyword>
<organism evidence="2 3">
    <name type="scientific">Undibacterium parvum</name>
    <dbReference type="NCBI Taxonomy" id="401471"/>
    <lineage>
        <taxon>Bacteria</taxon>
        <taxon>Pseudomonadati</taxon>
        <taxon>Pseudomonadota</taxon>
        <taxon>Betaproteobacteria</taxon>
        <taxon>Burkholderiales</taxon>
        <taxon>Oxalobacteraceae</taxon>
        <taxon>Undibacterium</taxon>
    </lineage>
</organism>
<dbReference type="RefSeq" id="WP_126125963.1">
    <property type="nucleotide sequence ID" value="NZ_CP034464.1"/>
</dbReference>
<sequence length="157" mass="16927">MNNAPQESDFGDETAAYTRLIQRVLIILLFICASTVIGAAVSQALSFSRVLTVLALLLIASLSYLQLPYSIRRSTQVLVLGLWLGVSVSTFIFAGVHSANLLTYPFLIALAGWILGRRWLLAVTAISVLFILALGLGELTGVYHPTARAPVLVVCQP</sequence>
<dbReference type="EMBL" id="CP034464">
    <property type="protein sequence ID" value="AZP10564.1"/>
    <property type="molecule type" value="Genomic_DNA"/>
</dbReference>
<dbReference type="OrthoDB" id="9177862at2"/>
<protein>
    <submittedName>
        <fullName evidence="2">Uncharacterized protein</fullName>
    </submittedName>
</protein>
<evidence type="ECO:0000256" key="1">
    <source>
        <dbReference type="SAM" id="Phobius"/>
    </source>
</evidence>
<keyword evidence="3" id="KW-1185">Reference proteome</keyword>
<gene>
    <name evidence="2" type="ORF">EJN92_00055</name>
</gene>
<evidence type="ECO:0000313" key="2">
    <source>
        <dbReference type="EMBL" id="AZP10564.1"/>
    </source>
</evidence>
<proteinExistence type="predicted"/>
<name>A0A3Q9BNL0_9BURK</name>
<dbReference type="KEGG" id="upv:EJN92_00055"/>
<keyword evidence="1" id="KW-1133">Transmembrane helix</keyword>
<dbReference type="Proteomes" id="UP000275663">
    <property type="component" value="Chromosome"/>
</dbReference>
<feature type="transmembrane region" description="Helical" evidence="1">
    <location>
        <begin position="47"/>
        <end position="65"/>
    </location>
</feature>
<feature type="transmembrane region" description="Helical" evidence="1">
    <location>
        <begin position="20"/>
        <end position="41"/>
    </location>
</feature>
<evidence type="ECO:0000313" key="3">
    <source>
        <dbReference type="Proteomes" id="UP000275663"/>
    </source>
</evidence>
<feature type="transmembrane region" description="Helical" evidence="1">
    <location>
        <begin position="77"/>
        <end position="99"/>
    </location>
</feature>
<reference evidence="2 3" key="1">
    <citation type="journal article" date="2011" name="Int. J. Syst. Evol. Microbiol.">
        <title>Description of Undibacterium oligocarboniphilum sp. nov., isolated from purified water, and Undibacterium pigrum strain CCUG 49012 as the type strain of Undibacterium parvum sp. nov., and emended descriptions of the genus Undibacterium and the species Undibacterium pigrum.</title>
        <authorList>
            <person name="Eder W."/>
            <person name="Wanner G."/>
            <person name="Ludwig W."/>
            <person name="Busse H.J."/>
            <person name="Ziemke-Kageler F."/>
            <person name="Lang E."/>
        </authorList>
    </citation>
    <scope>NUCLEOTIDE SEQUENCE [LARGE SCALE GENOMIC DNA]</scope>
    <source>
        <strain evidence="2 3">DSM 23061</strain>
    </source>
</reference>